<reference evidence="5" key="3">
    <citation type="submission" date="2015-04" db="UniProtKB">
        <authorList>
            <consortium name="EnsemblPlants"/>
        </authorList>
    </citation>
    <scope>IDENTIFICATION</scope>
    <source>
        <strain evidence="5">cv. Jemalong A17</strain>
    </source>
</reference>
<sequence length="68" mass="7431">MASCIKPILLTFIVICIASVMVAGDVVFPPGKRCFVSIYCPTMPKLCDHFCKASSGFCFKDEQVCCCN</sequence>
<dbReference type="EMBL" id="CM001217">
    <property type="protein sequence ID" value="KEH39878.1"/>
    <property type="molecule type" value="Genomic_DNA"/>
</dbReference>
<evidence type="ECO:0000313" key="2">
    <source>
        <dbReference type="EMBL" id="AES59101.1"/>
    </source>
</evidence>
<evidence type="ECO:0000313" key="5">
    <source>
        <dbReference type="EnsemblPlants" id="AES59101"/>
    </source>
</evidence>
<evidence type="ECO:0000313" key="4">
    <source>
        <dbReference type="EMBL" id="KEH39879.1"/>
    </source>
</evidence>
<accession>G7I7P1</accession>
<dbReference type="EnsemblPlants" id="AES59101">
    <property type="protein sequence ID" value="AES59101"/>
    <property type="gene ID" value="MTR_1g013950"/>
</dbReference>
<dbReference type="EMBL" id="CM001217">
    <property type="protein sequence ID" value="AES59101.1"/>
    <property type="molecule type" value="Genomic_DNA"/>
</dbReference>
<keyword evidence="6" id="KW-1185">Reference proteome</keyword>
<protein>
    <submittedName>
        <fullName evidence="2">LCR-like protein</fullName>
    </submittedName>
</protein>
<evidence type="ECO:0000256" key="1">
    <source>
        <dbReference type="SAM" id="SignalP"/>
    </source>
</evidence>
<gene>
    <name evidence="2" type="ordered locus">MTR_1g013950</name>
    <name evidence="3" type="ordered locus">MTR_1g014570</name>
    <name evidence="4" type="ordered locus">MTR_1g014590</name>
</gene>
<feature type="chain" id="PRO_5014572012" evidence="1">
    <location>
        <begin position="25"/>
        <end position="68"/>
    </location>
</feature>
<reference evidence="2 6" key="1">
    <citation type="journal article" date="2011" name="Nature">
        <title>The Medicago genome provides insight into the evolution of rhizobial symbioses.</title>
        <authorList>
            <person name="Young N.D."/>
            <person name="Debelle F."/>
            <person name="Oldroyd G.E."/>
            <person name="Geurts R."/>
            <person name="Cannon S.B."/>
            <person name="Udvardi M.K."/>
            <person name="Benedito V.A."/>
            <person name="Mayer K.F."/>
            <person name="Gouzy J."/>
            <person name="Schoof H."/>
            <person name="Van de Peer Y."/>
            <person name="Proost S."/>
            <person name="Cook D.R."/>
            <person name="Meyers B.C."/>
            <person name="Spannagl M."/>
            <person name="Cheung F."/>
            <person name="De Mita S."/>
            <person name="Krishnakumar V."/>
            <person name="Gundlach H."/>
            <person name="Zhou S."/>
            <person name="Mudge J."/>
            <person name="Bharti A.K."/>
            <person name="Murray J.D."/>
            <person name="Naoumkina M.A."/>
            <person name="Rosen B."/>
            <person name="Silverstein K.A."/>
            <person name="Tang H."/>
            <person name="Rombauts S."/>
            <person name="Zhao P.X."/>
            <person name="Zhou P."/>
            <person name="Barbe V."/>
            <person name="Bardou P."/>
            <person name="Bechner M."/>
            <person name="Bellec A."/>
            <person name="Berger A."/>
            <person name="Berges H."/>
            <person name="Bidwell S."/>
            <person name="Bisseling T."/>
            <person name="Choisne N."/>
            <person name="Couloux A."/>
            <person name="Denny R."/>
            <person name="Deshpande S."/>
            <person name="Dai X."/>
            <person name="Doyle J.J."/>
            <person name="Dudez A.M."/>
            <person name="Farmer A.D."/>
            <person name="Fouteau S."/>
            <person name="Franken C."/>
            <person name="Gibelin C."/>
            <person name="Gish J."/>
            <person name="Goldstein S."/>
            <person name="Gonzalez A.J."/>
            <person name="Green P.J."/>
            <person name="Hallab A."/>
            <person name="Hartog M."/>
            <person name="Hua A."/>
            <person name="Humphray S.J."/>
            <person name="Jeong D.H."/>
            <person name="Jing Y."/>
            <person name="Jocker A."/>
            <person name="Kenton S.M."/>
            <person name="Kim D.J."/>
            <person name="Klee K."/>
            <person name="Lai H."/>
            <person name="Lang C."/>
            <person name="Lin S."/>
            <person name="Macmil S.L."/>
            <person name="Magdelenat G."/>
            <person name="Matthews L."/>
            <person name="McCorrison J."/>
            <person name="Monaghan E.L."/>
            <person name="Mun J.H."/>
            <person name="Najar F.Z."/>
            <person name="Nicholson C."/>
            <person name="Noirot C."/>
            <person name="O'Bleness M."/>
            <person name="Paule C.R."/>
            <person name="Poulain J."/>
            <person name="Prion F."/>
            <person name="Qin B."/>
            <person name="Qu C."/>
            <person name="Retzel E.F."/>
            <person name="Riddle C."/>
            <person name="Sallet E."/>
            <person name="Samain S."/>
            <person name="Samson N."/>
            <person name="Sanders I."/>
            <person name="Saurat O."/>
            <person name="Scarpelli C."/>
            <person name="Schiex T."/>
            <person name="Segurens B."/>
            <person name="Severin A.J."/>
            <person name="Sherrier D.J."/>
            <person name="Shi R."/>
            <person name="Sims S."/>
            <person name="Singer S.R."/>
            <person name="Sinharoy S."/>
            <person name="Sterck L."/>
            <person name="Viollet A."/>
            <person name="Wang B.B."/>
            <person name="Wang K."/>
            <person name="Wang M."/>
            <person name="Wang X."/>
            <person name="Warfsmann J."/>
            <person name="Weissenbach J."/>
            <person name="White D.D."/>
            <person name="White J.D."/>
            <person name="Wiley G.B."/>
            <person name="Wincker P."/>
            <person name="Xing Y."/>
            <person name="Yang L."/>
            <person name="Yao Z."/>
            <person name="Ying F."/>
            <person name="Zhai J."/>
            <person name="Zhou L."/>
            <person name="Zuber A."/>
            <person name="Denarie J."/>
            <person name="Dixon R.A."/>
            <person name="May G.D."/>
            <person name="Schwartz D.C."/>
            <person name="Rogers J."/>
            <person name="Quetier F."/>
            <person name="Town C.D."/>
            <person name="Roe B.A."/>
        </authorList>
    </citation>
    <scope>NUCLEOTIDE SEQUENCE [LARGE SCALE GENOMIC DNA]</scope>
    <source>
        <strain evidence="2">A17</strain>
        <strain evidence="5 6">cv. Jemalong A17</strain>
    </source>
</reference>
<dbReference type="EnsemblPlants" id="KEH39879">
    <property type="protein sequence ID" value="KEH39879"/>
    <property type="gene ID" value="MTR_1g014590"/>
</dbReference>
<organism evidence="2 6">
    <name type="scientific">Medicago truncatula</name>
    <name type="common">Barrel medic</name>
    <name type="synonym">Medicago tribuloides</name>
    <dbReference type="NCBI Taxonomy" id="3880"/>
    <lineage>
        <taxon>Eukaryota</taxon>
        <taxon>Viridiplantae</taxon>
        <taxon>Streptophyta</taxon>
        <taxon>Embryophyta</taxon>
        <taxon>Tracheophyta</taxon>
        <taxon>Spermatophyta</taxon>
        <taxon>Magnoliopsida</taxon>
        <taxon>eudicotyledons</taxon>
        <taxon>Gunneridae</taxon>
        <taxon>Pentapetalae</taxon>
        <taxon>rosids</taxon>
        <taxon>fabids</taxon>
        <taxon>Fabales</taxon>
        <taxon>Fabaceae</taxon>
        <taxon>Papilionoideae</taxon>
        <taxon>50 kb inversion clade</taxon>
        <taxon>NPAAA clade</taxon>
        <taxon>Hologalegina</taxon>
        <taxon>IRL clade</taxon>
        <taxon>Trifolieae</taxon>
        <taxon>Medicago</taxon>
    </lineage>
</organism>
<keyword evidence="1" id="KW-0732">Signal</keyword>
<evidence type="ECO:0000313" key="6">
    <source>
        <dbReference type="Proteomes" id="UP000002051"/>
    </source>
</evidence>
<dbReference type="AlphaFoldDB" id="G7I7P1"/>
<name>G7I7P1_MEDTR</name>
<dbReference type="EnsemblPlants" id="KEH39878">
    <property type="protein sequence ID" value="KEH39878"/>
    <property type="gene ID" value="MTR_1g014570"/>
</dbReference>
<feature type="signal peptide" evidence="1">
    <location>
        <begin position="1"/>
        <end position="24"/>
    </location>
</feature>
<dbReference type="EMBL" id="CM001217">
    <property type="protein sequence ID" value="KEH39879.1"/>
    <property type="molecule type" value="Genomic_DNA"/>
</dbReference>
<dbReference type="PaxDb" id="3880-AES59093"/>
<dbReference type="Proteomes" id="UP000002051">
    <property type="component" value="Unassembled WGS sequence"/>
</dbReference>
<evidence type="ECO:0000313" key="3">
    <source>
        <dbReference type="EMBL" id="KEH39878.1"/>
    </source>
</evidence>
<dbReference type="HOGENOM" id="CLU_190964_0_0_1"/>
<reference evidence="2 6" key="2">
    <citation type="journal article" date="2014" name="BMC Genomics">
        <title>An improved genome release (version Mt4.0) for the model legume Medicago truncatula.</title>
        <authorList>
            <person name="Tang H."/>
            <person name="Krishnakumar V."/>
            <person name="Bidwell S."/>
            <person name="Rosen B."/>
            <person name="Chan A."/>
            <person name="Zhou S."/>
            <person name="Gentzbittel L."/>
            <person name="Childs K.L."/>
            <person name="Yandell M."/>
            <person name="Gundlach H."/>
            <person name="Mayer K.F."/>
            <person name="Schwartz D.C."/>
            <person name="Town C.D."/>
        </authorList>
    </citation>
    <scope>GENOME REANNOTATION</scope>
    <source>
        <strain evidence="3">A17</strain>
        <strain evidence="5 6">cv. Jemalong A17</strain>
    </source>
</reference>
<proteinExistence type="predicted"/>